<sequence>MIVCLIGDLSAAVVLHGMNGEIFCFLPSSSAIAGVGGVLDSVVIGVCMVLDDGFLCGGFGTDGYVMVVFLCIGDRLLWMLFCAIEAHGINGDASLGSYHMVPNAWRSSVPLRGSSSCGELGALVLVASDSLVSDDVMANDHLFQSGSSVVTKQVGINVLHKTATKKTMFLRAERRSASSSVLWPSVAR</sequence>
<dbReference type="EMBL" id="MH182565">
    <property type="protein sequence ID" value="AWA44647.1"/>
    <property type="molecule type" value="Genomic_DNA"/>
</dbReference>
<dbReference type="AlphaFoldDB" id="A0A678T503"/>
<reference evidence="1" key="1">
    <citation type="submission" date="2018-04" db="EMBL/GenBank/DDBJ databases">
        <title>Comparative Analysis of Homologous Sequences of Saccharum officinarum and Saccharum spontaneum Reveals Independent Polyploidization Events.</title>
        <authorList>
            <person name="Sharma A."/>
            <person name="Song J."/>
            <person name="Lin Q."/>
            <person name="Singh R."/>
            <person name="Ramos N."/>
            <person name="Wang K."/>
            <person name="Zhang J."/>
            <person name="Ming R."/>
            <person name="Yu Q."/>
        </authorList>
    </citation>
    <scope>NUCLEOTIDE SEQUENCE</scope>
</reference>
<name>A0A678T503_SACOF</name>
<accession>A0A678T503</accession>
<protein>
    <submittedName>
        <fullName evidence="1">Uncharacterized protein</fullName>
    </submittedName>
</protein>
<evidence type="ECO:0000313" key="1">
    <source>
        <dbReference type="EMBL" id="AWA44647.1"/>
    </source>
</evidence>
<gene>
    <name evidence="1" type="ORF">SO13M23_000009</name>
</gene>
<organism evidence="1">
    <name type="scientific">Saccharum officinarum</name>
    <name type="common">Sugarcane</name>
    <dbReference type="NCBI Taxonomy" id="4547"/>
    <lineage>
        <taxon>Eukaryota</taxon>
        <taxon>Viridiplantae</taxon>
        <taxon>Streptophyta</taxon>
        <taxon>Embryophyta</taxon>
        <taxon>Tracheophyta</taxon>
        <taxon>Spermatophyta</taxon>
        <taxon>Magnoliopsida</taxon>
        <taxon>Liliopsida</taxon>
        <taxon>Poales</taxon>
        <taxon>Poaceae</taxon>
        <taxon>PACMAD clade</taxon>
        <taxon>Panicoideae</taxon>
        <taxon>Andropogonodae</taxon>
        <taxon>Andropogoneae</taxon>
        <taxon>Saccharinae</taxon>
        <taxon>Saccharum</taxon>
        <taxon>Saccharum officinarum species complex</taxon>
    </lineage>
</organism>
<proteinExistence type="predicted"/>